<dbReference type="Proteomes" id="UP001607303">
    <property type="component" value="Unassembled WGS sequence"/>
</dbReference>
<organism evidence="1 2">
    <name type="scientific">Vespula maculifrons</name>
    <name type="common">Eastern yellow jacket</name>
    <name type="synonym">Wasp</name>
    <dbReference type="NCBI Taxonomy" id="7453"/>
    <lineage>
        <taxon>Eukaryota</taxon>
        <taxon>Metazoa</taxon>
        <taxon>Ecdysozoa</taxon>
        <taxon>Arthropoda</taxon>
        <taxon>Hexapoda</taxon>
        <taxon>Insecta</taxon>
        <taxon>Pterygota</taxon>
        <taxon>Neoptera</taxon>
        <taxon>Endopterygota</taxon>
        <taxon>Hymenoptera</taxon>
        <taxon>Apocrita</taxon>
        <taxon>Aculeata</taxon>
        <taxon>Vespoidea</taxon>
        <taxon>Vespidae</taxon>
        <taxon>Vespinae</taxon>
        <taxon>Vespula</taxon>
    </lineage>
</organism>
<comment type="caution">
    <text evidence="1">The sequence shown here is derived from an EMBL/GenBank/DDBJ whole genome shotgun (WGS) entry which is preliminary data.</text>
</comment>
<gene>
    <name evidence="1" type="ORF">V1477_003335</name>
</gene>
<keyword evidence="2" id="KW-1185">Reference proteome</keyword>
<protein>
    <submittedName>
        <fullName evidence="1">Uncharacterized protein</fullName>
    </submittedName>
</protein>
<feature type="non-terminal residue" evidence="1">
    <location>
        <position position="69"/>
    </location>
</feature>
<sequence>MLSYKMIGNKKEMHTNLLSSIDRNIDRCHDNFIFRLFVDVTKANKLIKLLKCIERRILSLKGNITSMIS</sequence>
<accession>A0ABD2CU84</accession>
<reference evidence="1 2" key="1">
    <citation type="journal article" date="2024" name="Ann. Entomol. Soc. Am.">
        <title>Genomic analyses of the southern and eastern yellowjacket wasps (Hymenoptera: Vespidae) reveal evolutionary signatures of social life.</title>
        <authorList>
            <person name="Catto M.A."/>
            <person name="Caine P.B."/>
            <person name="Orr S.E."/>
            <person name="Hunt B.G."/>
            <person name="Goodisman M.A.D."/>
        </authorList>
    </citation>
    <scope>NUCLEOTIDE SEQUENCE [LARGE SCALE GENOMIC DNA]</scope>
    <source>
        <strain evidence="1">232</strain>
        <tissue evidence="1">Head and thorax</tissue>
    </source>
</reference>
<dbReference type="AlphaFoldDB" id="A0ABD2CU84"/>
<dbReference type="EMBL" id="JAYRBN010000031">
    <property type="protein sequence ID" value="KAL2748692.1"/>
    <property type="molecule type" value="Genomic_DNA"/>
</dbReference>
<proteinExistence type="predicted"/>
<evidence type="ECO:0000313" key="1">
    <source>
        <dbReference type="EMBL" id="KAL2748692.1"/>
    </source>
</evidence>
<name>A0ABD2CU84_VESMC</name>
<evidence type="ECO:0000313" key="2">
    <source>
        <dbReference type="Proteomes" id="UP001607303"/>
    </source>
</evidence>